<organism evidence="4 5">
    <name type="scientific">Zingiber officinale</name>
    <name type="common">Ginger</name>
    <name type="synonym">Amomum zingiber</name>
    <dbReference type="NCBI Taxonomy" id="94328"/>
    <lineage>
        <taxon>Eukaryota</taxon>
        <taxon>Viridiplantae</taxon>
        <taxon>Streptophyta</taxon>
        <taxon>Embryophyta</taxon>
        <taxon>Tracheophyta</taxon>
        <taxon>Spermatophyta</taxon>
        <taxon>Magnoliopsida</taxon>
        <taxon>Liliopsida</taxon>
        <taxon>Zingiberales</taxon>
        <taxon>Zingiberaceae</taxon>
        <taxon>Zingiber</taxon>
    </lineage>
</organism>
<dbReference type="Proteomes" id="UP000734854">
    <property type="component" value="Unassembled WGS sequence"/>
</dbReference>
<comment type="caution">
    <text evidence="4">The sequence shown here is derived from an EMBL/GenBank/DDBJ whole genome shotgun (WGS) entry which is preliminary data.</text>
</comment>
<dbReference type="InterPro" id="IPR004088">
    <property type="entry name" value="KH_dom_type_1"/>
</dbReference>
<dbReference type="EMBL" id="JACMSC010000008">
    <property type="protein sequence ID" value="KAG6510155.1"/>
    <property type="molecule type" value="Genomic_DNA"/>
</dbReference>
<gene>
    <name evidence="4" type="ORF">ZIOFF_028164</name>
</gene>
<evidence type="ECO:0000313" key="5">
    <source>
        <dbReference type="Proteomes" id="UP000734854"/>
    </source>
</evidence>
<protein>
    <recommendedName>
        <fullName evidence="3">K Homology domain-containing protein</fullName>
    </recommendedName>
</protein>
<evidence type="ECO:0000256" key="1">
    <source>
        <dbReference type="PROSITE-ProRule" id="PRU00117"/>
    </source>
</evidence>
<dbReference type="InterPro" id="IPR036612">
    <property type="entry name" value="KH_dom_type_1_sf"/>
</dbReference>
<sequence length="123" mass="12760">MAAAQSADQDAAPLDSETNIDIPPSSASAKVDEEESASTAEDASGVATGVEGDSATETATETKVGGGLVVKKWPGWPGDNVFRLIVPLLKVGSIIGRKGELIKKLCEETRARVRVLEAPIDTV</sequence>
<keyword evidence="5" id="KW-1185">Reference proteome</keyword>
<dbReference type="SUPFAM" id="SSF54791">
    <property type="entry name" value="Eukaryotic type KH-domain (KH-domain type I)"/>
    <property type="match status" value="1"/>
</dbReference>
<feature type="domain" description="K Homology" evidence="3">
    <location>
        <begin position="82"/>
        <end position="117"/>
    </location>
</feature>
<accession>A0A8J5GMG8</accession>
<dbReference type="GO" id="GO:0003723">
    <property type="term" value="F:RNA binding"/>
    <property type="evidence" value="ECO:0007669"/>
    <property type="project" value="UniProtKB-UniRule"/>
</dbReference>
<dbReference type="AlphaFoldDB" id="A0A8J5GMG8"/>
<proteinExistence type="predicted"/>
<name>A0A8J5GMG8_ZINOF</name>
<reference evidence="4 5" key="1">
    <citation type="submission" date="2020-08" db="EMBL/GenBank/DDBJ databases">
        <title>Plant Genome Project.</title>
        <authorList>
            <person name="Zhang R.-G."/>
        </authorList>
    </citation>
    <scope>NUCLEOTIDE SEQUENCE [LARGE SCALE GENOMIC DNA]</scope>
    <source>
        <tissue evidence="4">Rhizome</tissue>
    </source>
</reference>
<feature type="region of interest" description="Disordered" evidence="2">
    <location>
        <begin position="1"/>
        <end position="64"/>
    </location>
</feature>
<evidence type="ECO:0000259" key="3">
    <source>
        <dbReference type="Pfam" id="PF00013"/>
    </source>
</evidence>
<evidence type="ECO:0000313" key="4">
    <source>
        <dbReference type="EMBL" id="KAG6510155.1"/>
    </source>
</evidence>
<keyword evidence="1" id="KW-0694">RNA-binding</keyword>
<dbReference type="PROSITE" id="PS50084">
    <property type="entry name" value="KH_TYPE_1"/>
    <property type="match status" value="1"/>
</dbReference>
<dbReference type="Pfam" id="PF00013">
    <property type="entry name" value="KH_1"/>
    <property type="match status" value="1"/>
</dbReference>
<dbReference type="Gene3D" id="3.30.310.210">
    <property type="match status" value="1"/>
</dbReference>
<feature type="compositionally biased region" description="Low complexity" evidence="2">
    <location>
        <begin position="1"/>
        <end position="12"/>
    </location>
</feature>
<evidence type="ECO:0000256" key="2">
    <source>
        <dbReference type="SAM" id="MobiDB-lite"/>
    </source>
</evidence>